<dbReference type="InterPro" id="IPR020449">
    <property type="entry name" value="Tscrpt_reg_AraC-type_HTH"/>
</dbReference>
<dbReference type="EMBL" id="JBHLWN010000111">
    <property type="protein sequence ID" value="MFC0216222.1"/>
    <property type="molecule type" value="Genomic_DNA"/>
</dbReference>
<keyword evidence="3" id="KW-0804">Transcription</keyword>
<dbReference type="PROSITE" id="PS01124">
    <property type="entry name" value="HTH_ARAC_FAMILY_2"/>
    <property type="match status" value="1"/>
</dbReference>
<dbReference type="SUPFAM" id="SSF51215">
    <property type="entry name" value="Regulatory protein AraC"/>
    <property type="match status" value="1"/>
</dbReference>
<dbReference type="Proteomes" id="UP001589776">
    <property type="component" value="Unassembled WGS sequence"/>
</dbReference>
<feature type="domain" description="HTH araC/xylS-type" evidence="4">
    <location>
        <begin position="171"/>
        <end position="269"/>
    </location>
</feature>
<proteinExistence type="predicted"/>
<dbReference type="InterPro" id="IPR014710">
    <property type="entry name" value="RmlC-like_jellyroll"/>
</dbReference>
<reference evidence="5 6" key="1">
    <citation type="submission" date="2024-09" db="EMBL/GenBank/DDBJ databases">
        <authorList>
            <person name="Sun Q."/>
            <person name="Mori K."/>
        </authorList>
    </citation>
    <scope>NUCLEOTIDE SEQUENCE [LARGE SCALE GENOMIC DNA]</scope>
    <source>
        <strain evidence="5 6">CCM 7759</strain>
    </source>
</reference>
<dbReference type="PROSITE" id="PS00041">
    <property type="entry name" value="HTH_ARAC_FAMILY_1"/>
    <property type="match status" value="1"/>
</dbReference>
<dbReference type="InterPro" id="IPR003313">
    <property type="entry name" value="AraC-bd"/>
</dbReference>
<dbReference type="InterPro" id="IPR037923">
    <property type="entry name" value="HTH-like"/>
</dbReference>
<keyword evidence="6" id="KW-1185">Reference proteome</keyword>
<dbReference type="Gene3D" id="2.60.120.10">
    <property type="entry name" value="Jelly Rolls"/>
    <property type="match status" value="1"/>
</dbReference>
<keyword evidence="2" id="KW-0238">DNA-binding</keyword>
<evidence type="ECO:0000256" key="3">
    <source>
        <dbReference type="ARBA" id="ARBA00023163"/>
    </source>
</evidence>
<dbReference type="InterPro" id="IPR018060">
    <property type="entry name" value="HTH_AraC"/>
</dbReference>
<dbReference type="RefSeq" id="WP_377474182.1">
    <property type="nucleotide sequence ID" value="NZ_JBHLWN010000111.1"/>
</dbReference>
<dbReference type="SMART" id="SM00342">
    <property type="entry name" value="HTH_ARAC"/>
    <property type="match status" value="1"/>
</dbReference>
<sequence length="272" mass="32081">MRKSFIIEKLKRSEQYDMKDNEIHEEYEMYYLVEGKRHYFINGTSYTVHPGDLVFIPSYALHKTSDPGVHHHERVLIQFHPSFLMGGSAADEHALSVFRQPYPLLHLDPSQQSVLEPLLELMIKEVQRREPDSRLMLQALLVQLLLTARRWGAEQSAKQLKETPLAKQKVTDIVHYLKEHYAEPLSLEQVANHFYMSPYYLCRMFKKSTGFHFTDYVHMIRIHESQRRLLTSKDSVLDIALQVGFKSLSHFQQVFKKYTKLTPRQYRKSTQA</sequence>
<dbReference type="InterPro" id="IPR009057">
    <property type="entry name" value="Homeodomain-like_sf"/>
</dbReference>
<keyword evidence="1" id="KW-0805">Transcription regulation</keyword>
<protein>
    <submittedName>
        <fullName evidence="5">AraC family transcriptional regulator</fullName>
    </submittedName>
</protein>
<evidence type="ECO:0000256" key="1">
    <source>
        <dbReference type="ARBA" id="ARBA00023015"/>
    </source>
</evidence>
<organism evidence="5 6">
    <name type="scientific">Paenibacillus chartarius</name>
    <dbReference type="NCBI Taxonomy" id="747481"/>
    <lineage>
        <taxon>Bacteria</taxon>
        <taxon>Bacillati</taxon>
        <taxon>Bacillota</taxon>
        <taxon>Bacilli</taxon>
        <taxon>Bacillales</taxon>
        <taxon>Paenibacillaceae</taxon>
        <taxon>Paenibacillus</taxon>
    </lineage>
</organism>
<dbReference type="PANTHER" id="PTHR43280">
    <property type="entry name" value="ARAC-FAMILY TRANSCRIPTIONAL REGULATOR"/>
    <property type="match status" value="1"/>
</dbReference>
<dbReference type="InterPro" id="IPR018062">
    <property type="entry name" value="HTH_AraC-typ_CS"/>
</dbReference>
<dbReference type="Pfam" id="PF12833">
    <property type="entry name" value="HTH_18"/>
    <property type="match status" value="1"/>
</dbReference>
<evidence type="ECO:0000313" key="6">
    <source>
        <dbReference type="Proteomes" id="UP001589776"/>
    </source>
</evidence>
<evidence type="ECO:0000259" key="4">
    <source>
        <dbReference type="PROSITE" id="PS01124"/>
    </source>
</evidence>
<accession>A0ABV6DUG0</accession>
<gene>
    <name evidence="5" type="ORF">ACFFK0_27880</name>
</gene>
<dbReference type="PANTHER" id="PTHR43280:SF28">
    <property type="entry name" value="HTH-TYPE TRANSCRIPTIONAL ACTIVATOR RHAS"/>
    <property type="match status" value="1"/>
</dbReference>
<comment type="caution">
    <text evidence="5">The sequence shown here is derived from an EMBL/GenBank/DDBJ whole genome shotgun (WGS) entry which is preliminary data.</text>
</comment>
<dbReference type="SUPFAM" id="SSF46689">
    <property type="entry name" value="Homeodomain-like"/>
    <property type="match status" value="2"/>
</dbReference>
<evidence type="ECO:0000256" key="2">
    <source>
        <dbReference type="ARBA" id="ARBA00023125"/>
    </source>
</evidence>
<dbReference type="PRINTS" id="PR00032">
    <property type="entry name" value="HTHARAC"/>
</dbReference>
<name>A0ABV6DUG0_9BACL</name>
<dbReference type="Pfam" id="PF02311">
    <property type="entry name" value="AraC_binding"/>
    <property type="match status" value="1"/>
</dbReference>
<evidence type="ECO:0000313" key="5">
    <source>
        <dbReference type="EMBL" id="MFC0216222.1"/>
    </source>
</evidence>
<dbReference type="Gene3D" id="1.10.10.60">
    <property type="entry name" value="Homeodomain-like"/>
    <property type="match status" value="2"/>
</dbReference>